<dbReference type="RefSeq" id="WP_110450444.1">
    <property type="nucleotide sequence ID" value="NZ_CP029479.1"/>
</dbReference>
<protein>
    <recommendedName>
        <fullName evidence="4">DUF3828 domain-containing protein</fullName>
    </recommendedName>
</protein>
<evidence type="ECO:0000256" key="1">
    <source>
        <dbReference type="SAM" id="SignalP"/>
    </source>
</evidence>
<dbReference type="EMBL" id="CP029479">
    <property type="protein sequence ID" value="AWM77877.1"/>
    <property type="molecule type" value="Genomic_DNA"/>
</dbReference>
<keyword evidence="3" id="KW-1185">Reference proteome</keyword>
<sequence length="174" mass="18766">MIRNPGPVALSAVSLLALAACQTGPDGLTSPKAAVRGFYGPYKGDFRQAETARLSKSLAAEVERARANEVESAARTKAGPNPTDKPNILEGEIFAGLYEGYTSYRMGPARVIGDRASVAVTFTNKGYKTRWTDDVKLVNDNGWKIDNVLYTGGWTGQTSLRDNLRQFNALPVAP</sequence>
<keyword evidence="1" id="KW-0732">Signal</keyword>
<reference evidence="3" key="1">
    <citation type="submission" date="2018-05" db="EMBL/GenBank/DDBJ databases">
        <title>Genome sequencing of Phenylobacterium sp. HYN0004.</title>
        <authorList>
            <person name="Yi H."/>
            <person name="Baek C."/>
        </authorList>
    </citation>
    <scope>NUCLEOTIDE SEQUENCE [LARGE SCALE GENOMIC DNA]</scope>
    <source>
        <strain evidence="3">HYN0004</strain>
    </source>
</reference>
<evidence type="ECO:0000313" key="2">
    <source>
        <dbReference type="EMBL" id="AWM77877.1"/>
    </source>
</evidence>
<gene>
    <name evidence="2" type="ORF">HYN04_08930</name>
</gene>
<evidence type="ECO:0000313" key="3">
    <source>
        <dbReference type="Proteomes" id="UP000247763"/>
    </source>
</evidence>
<organism evidence="2 3">
    <name type="scientific">Phenylobacterium parvum</name>
    <dbReference type="NCBI Taxonomy" id="2201350"/>
    <lineage>
        <taxon>Bacteria</taxon>
        <taxon>Pseudomonadati</taxon>
        <taxon>Pseudomonadota</taxon>
        <taxon>Alphaproteobacteria</taxon>
        <taxon>Caulobacterales</taxon>
        <taxon>Caulobacteraceae</taxon>
        <taxon>Phenylobacterium</taxon>
    </lineage>
</organism>
<dbReference type="AlphaFoldDB" id="A0A2Z3HPY0"/>
<proteinExistence type="predicted"/>
<dbReference type="Proteomes" id="UP000247763">
    <property type="component" value="Chromosome"/>
</dbReference>
<accession>A0A2Z3HPY0</accession>
<dbReference type="KEGG" id="phb:HYN04_08930"/>
<evidence type="ECO:0008006" key="4">
    <source>
        <dbReference type="Google" id="ProtNLM"/>
    </source>
</evidence>
<name>A0A2Z3HPY0_9CAUL</name>
<feature type="signal peptide" evidence="1">
    <location>
        <begin position="1"/>
        <end position="19"/>
    </location>
</feature>
<feature type="chain" id="PRO_5016328420" description="DUF3828 domain-containing protein" evidence="1">
    <location>
        <begin position="20"/>
        <end position="174"/>
    </location>
</feature>
<dbReference type="PROSITE" id="PS51257">
    <property type="entry name" value="PROKAR_LIPOPROTEIN"/>
    <property type="match status" value="1"/>
</dbReference>
<dbReference type="OrthoDB" id="7174015at2"/>